<feature type="region of interest" description="Disordered" evidence="2">
    <location>
        <begin position="411"/>
        <end position="434"/>
    </location>
</feature>
<evidence type="ECO:0000313" key="4">
    <source>
        <dbReference type="Proteomes" id="UP000015241"/>
    </source>
</evidence>
<dbReference type="GO" id="GO:0007076">
    <property type="term" value="P:mitotic chromosome condensation"/>
    <property type="evidence" value="ECO:0007669"/>
    <property type="project" value="TreeGrafter"/>
</dbReference>
<evidence type="ECO:0000313" key="3">
    <source>
        <dbReference type="EMBL" id="EPS95924.1"/>
    </source>
</evidence>
<dbReference type="PANTHER" id="PTHR43941">
    <property type="entry name" value="STRUCTURAL MAINTENANCE OF CHROMOSOMES PROTEIN 2"/>
    <property type="match status" value="1"/>
</dbReference>
<dbReference type="PANTHER" id="PTHR43941:SF1">
    <property type="entry name" value="STRUCTURAL MAINTENANCE OF CHROMOSOMES PROTEIN 2"/>
    <property type="match status" value="1"/>
</dbReference>
<gene>
    <name evidence="3" type="ORF">FOMPIDRAFT_101345</name>
</gene>
<feature type="compositionally biased region" description="Low complexity" evidence="2">
    <location>
        <begin position="625"/>
        <end position="635"/>
    </location>
</feature>
<dbReference type="HOGENOM" id="CLU_400628_0_0_1"/>
<evidence type="ECO:0000256" key="1">
    <source>
        <dbReference type="SAM" id="Coils"/>
    </source>
</evidence>
<evidence type="ECO:0000256" key="2">
    <source>
        <dbReference type="SAM" id="MobiDB-lite"/>
    </source>
</evidence>
<accession>S8FBI4</accession>
<keyword evidence="1" id="KW-0175">Coiled coil</keyword>
<keyword evidence="4" id="KW-1185">Reference proteome</keyword>
<proteinExistence type="predicted"/>
<protein>
    <submittedName>
        <fullName evidence="3">Uncharacterized protein</fullName>
    </submittedName>
</protein>
<dbReference type="GO" id="GO:0000785">
    <property type="term" value="C:chromatin"/>
    <property type="evidence" value="ECO:0007669"/>
    <property type="project" value="TreeGrafter"/>
</dbReference>
<reference evidence="3 4" key="1">
    <citation type="journal article" date="2012" name="Science">
        <title>The Paleozoic origin of enzymatic lignin decomposition reconstructed from 31 fungal genomes.</title>
        <authorList>
            <person name="Floudas D."/>
            <person name="Binder M."/>
            <person name="Riley R."/>
            <person name="Barry K."/>
            <person name="Blanchette R.A."/>
            <person name="Henrissat B."/>
            <person name="Martinez A.T."/>
            <person name="Otillar R."/>
            <person name="Spatafora J.W."/>
            <person name="Yadav J.S."/>
            <person name="Aerts A."/>
            <person name="Benoit I."/>
            <person name="Boyd A."/>
            <person name="Carlson A."/>
            <person name="Copeland A."/>
            <person name="Coutinho P.M."/>
            <person name="de Vries R.P."/>
            <person name="Ferreira P."/>
            <person name="Findley K."/>
            <person name="Foster B."/>
            <person name="Gaskell J."/>
            <person name="Glotzer D."/>
            <person name="Gorecki P."/>
            <person name="Heitman J."/>
            <person name="Hesse C."/>
            <person name="Hori C."/>
            <person name="Igarashi K."/>
            <person name="Jurgens J.A."/>
            <person name="Kallen N."/>
            <person name="Kersten P."/>
            <person name="Kohler A."/>
            <person name="Kuees U."/>
            <person name="Kumar T.K.A."/>
            <person name="Kuo A."/>
            <person name="LaButti K."/>
            <person name="Larrondo L.F."/>
            <person name="Lindquist E."/>
            <person name="Ling A."/>
            <person name="Lombard V."/>
            <person name="Lucas S."/>
            <person name="Lundell T."/>
            <person name="Martin R."/>
            <person name="McLaughlin D.J."/>
            <person name="Morgenstern I."/>
            <person name="Morin E."/>
            <person name="Murat C."/>
            <person name="Nagy L.G."/>
            <person name="Nolan M."/>
            <person name="Ohm R.A."/>
            <person name="Patyshakuliyeva A."/>
            <person name="Rokas A."/>
            <person name="Ruiz-Duenas F.J."/>
            <person name="Sabat G."/>
            <person name="Salamov A."/>
            <person name="Samejima M."/>
            <person name="Schmutz J."/>
            <person name="Slot J.C."/>
            <person name="St John F."/>
            <person name="Stenlid J."/>
            <person name="Sun H."/>
            <person name="Sun S."/>
            <person name="Syed K."/>
            <person name="Tsang A."/>
            <person name="Wiebenga A."/>
            <person name="Young D."/>
            <person name="Pisabarro A."/>
            <person name="Eastwood D.C."/>
            <person name="Martin F."/>
            <person name="Cullen D."/>
            <person name="Grigoriev I.V."/>
            <person name="Hibbett D.S."/>
        </authorList>
    </citation>
    <scope>NUCLEOTIDE SEQUENCE</scope>
    <source>
        <strain evidence="4">FP-58527</strain>
    </source>
</reference>
<feature type="compositionally biased region" description="Low complexity" evidence="2">
    <location>
        <begin position="650"/>
        <end position="662"/>
    </location>
</feature>
<name>S8FBI4_FOMSC</name>
<sequence>MTADSANDRSPVSALPCTQPLDAYEEWNDILVDAGLCLRNEPTWEDAWEDTIEPATPASPPPTASRRFTLVIATPKAPVDVMPKAKCDRLTSDVIRLQNELHTAQKRCTRLDESKRRYEKESRELSDLSNELRAQLDDARRREADLRNDLAHAREETANVKGQLTLAQKYSQDQLTLAQKHSQDLARERGSAQALAESLRLQLQKHDIALRSCSEKIREDKHTNTQLTVLSAFFQKQALRLRAELDARPENRPPTLPARPFPVVRLRSKPLTRPAGPGIPGNAWSPSEYLRQLKRQEYAQRVHMQKLHEQAETTIKRYRDELVTVAQQRNELKAEADKLYTELAAHKREGAKEVEKMKDELVAAEAQREELMDEIAVLQDEKATLIQDALHAEAAQLAAEEELERLRGTLGEPADATGRGEEAQTAEATEGSPAVDAAPEELVTLRESIDSAYAPLGAIMAERLAARGIALQRAPRRDEMVVMISEFALHLATAGAPGASAPSPPFMTTNDEHIPSAQPAESSTLAATDSPHAEMAPSAPESPLPVTNLPDVTMAEATPPTEPTDSAASSPPSTAQRAGTPDARHSSTSPHRRRSSSTAKVSLSPSKETGKPVRGATKKVDKAKAAAQLRLLAGLSSTPGPMGRSGATMATPSEAGSSASPSSEKEAEQQGPPSEPSGEALAEGLDY</sequence>
<dbReference type="GO" id="GO:0000796">
    <property type="term" value="C:condensin complex"/>
    <property type="evidence" value="ECO:0007669"/>
    <property type="project" value="TreeGrafter"/>
</dbReference>
<dbReference type="AlphaFoldDB" id="S8FBI4"/>
<organism evidence="3 4">
    <name type="scientific">Fomitopsis schrenkii</name>
    <name type="common">Brown rot fungus</name>
    <dbReference type="NCBI Taxonomy" id="2126942"/>
    <lineage>
        <taxon>Eukaryota</taxon>
        <taxon>Fungi</taxon>
        <taxon>Dikarya</taxon>
        <taxon>Basidiomycota</taxon>
        <taxon>Agaricomycotina</taxon>
        <taxon>Agaricomycetes</taxon>
        <taxon>Polyporales</taxon>
        <taxon>Fomitopsis</taxon>
    </lineage>
</organism>
<feature type="region of interest" description="Disordered" evidence="2">
    <location>
        <begin position="496"/>
        <end position="687"/>
    </location>
</feature>
<dbReference type="Proteomes" id="UP000015241">
    <property type="component" value="Unassembled WGS sequence"/>
</dbReference>
<feature type="compositionally biased region" description="Low complexity" evidence="2">
    <location>
        <begin position="555"/>
        <end position="575"/>
    </location>
</feature>
<dbReference type="GO" id="GO:0003682">
    <property type="term" value="F:chromatin binding"/>
    <property type="evidence" value="ECO:0007669"/>
    <property type="project" value="TreeGrafter"/>
</dbReference>
<feature type="coiled-coil region" evidence="1">
    <location>
        <begin position="87"/>
        <end position="156"/>
    </location>
</feature>
<dbReference type="InParanoid" id="S8FBI4"/>
<dbReference type="GO" id="GO:0000793">
    <property type="term" value="C:condensed chromosome"/>
    <property type="evidence" value="ECO:0007669"/>
    <property type="project" value="TreeGrafter"/>
</dbReference>
<feature type="coiled-coil region" evidence="1">
    <location>
        <begin position="301"/>
        <end position="388"/>
    </location>
</feature>
<dbReference type="OrthoDB" id="2802547at2759"/>
<dbReference type="EMBL" id="KE504197">
    <property type="protein sequence ID" value="EPS95924.1"/>
    <property type="molecule type" value="Genomic_DNA"/>
</dbReference>